<organism evidence="3 4">
    <name type="scientific">Staphylococcus warneri</name>
    <dbReference type="NCBI Taxonomy" id="1292"/>
    <lineage>
        <taxon>Bacteria</taxon>
        <taxon>Bacillati</taxon>
        <taxon>Bacillota</taxon>
        <taxon>Bacilli</taxon>
        <taxon>Bacillales</taxon>
        <taxon>Staphylococcaceae</taxon>
        <taxon>Staphylococcus</taxon>
    </lineage>
</organism>
<evidence type="ECO:0000313" key="4">
    <source>
        <dbReference type="Proteomes" id="UP000261016"/>
    </source>
</evidence>
<dbReference type="EMBL" id="QXWP01000001">
    <property type="protein sequence ID" value="NBH29922.1"/>
    <property type="molecule type" value="Genomic_DNA"/>
</dbReference>
<reference evidence="2 5" key="2">
    <citation type="submission" date="2018-08" db="EMBL/GenBank/DDBJ databases">
        <title>Murine metabolic-syndrome-specific gut microbial biobank.</title>
        <authorList>
            <person name="Liu C."/>
        </authorList>
    </citation>
    <scope>NUCLEOTIDE SEQUENCE [LARGE SCALE GENOMIC DNA]</scope>
    <source>
        <strain evidence="2 5">1XD21-27</strain>
    </source>
</reference>
<evidence type="ECO:0000313" key="3">
    <source>
        <dbReference type="EMBL" id="RGM33023.1"/>
    </source>
</evidence>
<feature type="domain" description="FAD-dependent urate hydroxylase HpyO/Asp monooxygenase CreE-like FAD/NAD(P)-binding" evidence="1">
    <location>
        <begin position="4"/>
        <end position="158"/>
    </location>
</feature>
<dbReference type="InterPro" id="IPR052189">
    <property type="entry name" value="L-asp_N-monooxygenase_NS-form"/>
</dbReference>
<dbReference type="PANTHER" id="PTHR40254:SF1">
    <property type="entry name" value="BLR0577 PROTEIN"/>
    <property type="match status" value="1"/>
</dbReference>
<dbReference type="Gene3D" id="3.50.50.60">
    <property type="entry name" value="FAD/NAD(P)-binding domain"/>
    <property type="match status" value="1"/>
</dbReference>
<dbReference type="RefSeq" id="WP_002466241.1">
    <property type="nucleotide sequence ID" value="NZ_CABMFV010000001.1"/>
</dbReference>
<dbReference type="SUPFAM" id="SSF51905">
    <property type="entry name" value="FAD/NAD(P)-binding domain"/>
    <property type="match status" value="1"/>
</dbReference>
<accession>A0A364UMZ1</accession>
<proteinExistence type="predicted"/>
<name>A0A364UMZ1_STAWA</name>
<protein>
    <submittedName>
        <fullName evidence="3">Pyridine nucleotide-disulfide oxidoreductase</fullName>
    </submittedName>
</protein>
<dbReference type="Pfam" id="PF13454">
    <property type="entry name" value="NAD_binding_9"/>
    <property type="match status" value="1"/>
</dbReference>
<comment type="caution">
    <text evidence="3">The sequence shown here is derived from an EMBL/GenBank/DDBJ whole genome shotgun (WGS) entry which is preliminary data.</text>
</comment>
<dbReference type="PANTHER" id="PTHR40254">
    <property type="entry name" value="BLR0577 PROTEIN"/>
    <property type="match status" value="1"/>
</dbReference>
<dbReference type="Proteomes" id="UP000261016">
    <property type="component" value="Unassembled WGS sequence"/>
</dbReference>
<dbReference type="InterPro" id="IPR036188">
    <property type="entry name" value="FAD/NAD-bd_sf"/>
</dbReference>
<dbReference type="Proteomes" id="UP000481807">
    <property type="component" value="Unassembled WGS sequence"/>
</dbReference>
<dbReference type="AlphaFoldDB" id="A0A364UMZ1"/>
<dbReference type="InterPro" id="IPR038732">
    <property type="entry name" value="HpyO/CreE_NAD-binding"/>
</dbReference>
<gene>
    <name evidence="2" type="ORF">D3Z30_02860</name>
    <name evidence="3" type="ORF">DXC19_05795</name>
</gene>
<evidence type="ECO:0000259" key="1">
    <source>
        <dbReference type="Pfam" id="PF13454"/>
    </source>
</evidence>
<reference evidence="3 4" key="1">
    <citation type="submission" date="2018-08" db="EMBL/GenBank/DDBJ databases">
        <title>A genome reference for cultivated species of the human gut microbiota.</title>
        <authorList>
            <person name="Zou Y."/>
            <person name="Xue W."/>
            <person name="Luo G."/>
        </authorList>
    </citation>
    <scope>NUCLEOTIDE SEQUENCE [LARGE SCALE GENOMIC DNA]</scope>
    <source>
        <strain evidence="3 4">OM08-17AT</strain>
    </source>
</reference>
<evidence type="ECO:0000313" key="2">
    <source>
        <dbReference type="EMBL" id="NBH29922.1"/>
    </source>
</evidence>
<evidence type="ECO:0000313" key="5">
    <source>
        <dbReference type="Proteomes" id="UP000481807"/>
    </source>
</evidence>
<sequence>MRVAIIGMGTAGVSVLRQLVKHDHFEKLKVDVYDDRNNMGQGVPFQNDSSELLINMPSKKMSLNLDDDEEFWKWYQHQQEFEFDNPTYLPRFVFGHYMKSYLSKFDDQYENITIINHKVREIFTTSKVDETNLKYYVCTSDDMKEWREYDYLFLTFGTFAYHDPYHLKGIKGFKPTPYPTYNSLDDVNEDDRIAILGTGLASLDVIRYVTAHHPRLPILMTSRSANLPSVRGQMVDIEFTHLTKQKFNDLQAQNYGNVPLDIAVDLFLKECSDYGIDFEKLINRRTGNHINDLKFDLEHEKEMGIFQSIIEYLKENLNWIWNSLSFEDQQIFQEKYTKMIQLNSNPMPPRTAKLLIELLEKEALIIRKNLKNVYHEDGLFHLQYENENDIEDFNVVINATGSKNHLSELDEDDQLIRNLENRQIVQSHPMGGIQIIPETNQVISPRFGTLTNVIAIGQMTNGVNKLRNGVKMIVNQVANAVDRLYDTQQDFENINEESI</sequence>
<dbReference type="EMBL" id="QSTD01000001">
    <property type="protein sequence ID" value="RGM33023.1"/>
    <property type="molecule type" value="Genomic_DNA"/>
</dbReference>